<comment type="subcellular location">
    <subcellularLocation>
        <location evidence="1">Secreted</location>
        <location evidence="1">Extracellular space</location>
    </subcellularLocation>
</comment>
<dbReference type="AlphaFoldDB" id="A0A9P0TRL3"/>
<dbReference type="PANTHER" id="PTHR24252">
    <property type="entry name" value="ACROSIN-RELATED"/>
    <property type="match status" value="1"/>
</dbReference>
<evidence type="ECO:0000256" key="1">
    <source>
        <dbReference type="ARBA" id="ARBA00004239"/>
    </source>
</evidence>
<dbReference type="Gene3D" id="2.40.10.10">
    <property type="entry name" value="Trypsin-like serine proteases"/>
    <property type="match status" value="1"/>
</dbReference>
<dbReference type="GO" id="GO:0006508">
    <property type="term" value="P:proteolysis"/>
    <property type="evidence" value="ECO:0007669"/>
    <property type="project" value="UniProtKB-KW"/>
</dbReference>
<dbReference type="InterPro" id="IPR001314">
    <property type="entry name" value="Peptidase_S1A"/>
</dbReference>
<evidence type="ECO:0008006" key="13">
    <source>
        <dbReference type="Google" id="ProtNLM"/>
    </source>
</evidence>
<dbReference type="InterPro" id="IPR009003">
    <property type="entry name" value="Peptidase_S1_PA"/>
</dbReference>
<sequence>MGVDETYDLDEEDLSKRYKQLQRYLHPDKYANRNKMEQEISAKYSSLVNEAYKTLLEPLPRGIYMLKLRGKQIEENTVTDPAFLMQIMEKNEEVENAKTEAEIIKLNKEIKLIIQDLQKKLSTAFFGANAQSIRVLGGSTTTIQQFPVVAQLLLDPWDKGQYSQHCAGVIITSRHVLSTAHCFQYSSETGYNYSDPQFWRVRVGSSFRSRGGFLHKVKTVVTHQEFDRYYFTNDIAVLVIAKKFYFGDTIKQATIANKGTELMQNSLCTLVGWGVTQVGGQQADQLQLATLFTVDQMECSLRYKSIGSVISDSMICAGHIDIDGIDGCFGDSGGPIFYKGVVAGLVSFGYTCGNRFYPGVYTKVSYYVDWIVNAIRRHK</sequence>
<evidence type="ECO:0000256" key="8">
    <source>
        <dbReference type="SAM" id="Coils"/>
    </source>
</evidence>
<dbReference type="InterPro" id="IPR036386">
    <property type="entry name" value="HscB_C_sf"/>
</dbReference>
<proteinExistence type="inferred from homology"/>
<dbReference type="Gene3D" id="1.20.1280.20">
    <property type="entry name" value="HscB, C-terminal domain"/>
    <property type="match status" value="1"/>
</dbReference>
<keyword evidence="6" id="KW-1015">Disulfide bond</keyword>
<dbReference type="InterPro" id="IPR001254">
    <property type="entry name" value="Trypsin_dom"/>
</dbReference>
<dbReference type="PRINTS" id="PR00722">
    <property type="entry name" value="CHYMOTRYPSIN"/>
</dbReference>
<feature type="coiled-coil region" evidence="8">
    <location>
        <begin position="84"/>
        <end position="116"/>
    </location>
</feature>
<dbReference type="SUPFAM" id="SSF50494">
    <property type="entry name" value="Trypsin-like serine proteases"/>
    <property type="match status" value="1"/>
</dbReference>
<keyword evidence="5" id="KW-0720">Serine protease</keyword>
<organism evidence="11 12">
    <name type="scientific">Pieris brassicae</name>
    <name type="common">White butterfly</name>
    <name type="synonym">Large white butterfly</name>
    <dbReference type="NCBI Taxonomy" id="7116"/>
    <lineage>
        <taxon>Eukaryota</taxon>
        <taxon>Metazoa</taxon>
        <taxon>Ecdysozoa</taxon>
        <taxon>Arthropoda</taxon>
        <taxon>Hexapoda</taxon>
        <taxon>Insecta</taxon>
        <taxon>Pterygota</taxon>
        <taxon>Neoptera</taxon>
        <taxon>Endopterygota</taxon>
        <taxon>Lepidoptera</taxon>
        <taxon>Glossata</taxon>
        <taxon>Ditrysia</taxon>
        <taxon>Papilionoidea</taxon>
        <taxon>Pieridae</taxon>
        <taxon>Pierinae</taxon>
        <taxon>Pieris</taxon>
    </lineage>
</organism>
<dbReference type="SUPFAM" id="SSF46565">
    <property type="entry name" value="Chaperone J-domain"/>
    <property type="match status" value="1"/>
</dbReference>
<dbReference type="PROSITE" id="PS00135">
    <property type="entry name" value="TRYPSIN_SER"/>
    <property type="match status" value="1"/>
</dbReference>
<dbReference type="EMBL" id="CALOZG010000035">
    <property type="protein sequence ID" value="CAH4033750.1"/>
    <property type="molecule type" value="Genomic_DNA"/>
</dbReference>
<dbReference type="SMART" id="SM00020">
    <property type="entry name" value="Tryp_SPc"/>
    <property type="match status" value="1"/>
</dbReference>
<feature type="domain" description="Peptidase S1" evidence="10">
    <location>
        <begin position="135"/>
        <end position="376"/>
    </location>
</feature>
<evidence type="ECO:0000256" key="4">
    <source>
        <dbReference type="ARBA" id="ARBA00022801"/>
    </source>
</evidence>
<dbReference type="InterPro" id="IPR001623">
    <property type="entry name" value="DnaJ_domain"/>
</dbReference>
<evidence type="ECO:0000313" key="12">
    <source>
        <dbReference type="Proteomes" id="UP001152562"/>
    </source>
</evidence>
<dbReference type="Proteomes" id="UP001152562">
    <property type="component" value="Unassembled WGS sequence"/>
</dbReference>
<dbReference type="GO" id="GO:0004252">
    <property type="term" value="F:serine-type endopeptidase activity"/>
    <property type="evidence" value="ECO:0007669"/>
    <property type="project" value="InterPro"/>
</dbReference>
<evidence type="ECO:0000259" key="10">
    <source>
        <dbReference type="PROSITE" id="PS50240"/>
    </source>
</evidence>
<evidence type="ECO:0000256" key="5">
    <source>
        <dbReference type="ARBA" id="ARBA00022825"/>
    </source>
</evidence>
<keyword evidence="4" id="KW-0378">Hydrolase</keyword>
<dbReference type="SUPFAM" id="SSF47144">
    <property type="entry name" value="HSC20 (HSCB), C-terminal oligomerisation domain"/>
    <property type="match status" value="1"/>
</dbReference>
<keyword evidence="12" id="KW-1185">Reference proteome</keyword>
<evidence type="ECO:0000256" key="7">
    <source>
        <dbReference type="ARBA" id="ARBA00023186"/>
    </source>
</evidence>
<dbReference type="InterPro" id="IPR033116">
    <property type="entry name" value="TRYPSIN_SER"/>
</dbReference>
<dbReference type="NCBIfam" id="TIGR00714">
    <property type="entry name" value="hscB"/>
    <property type="match status" value="1"/>
</dbReference>
<dbReference type="CDD" id="cd06257">
    <property type="entry name" value="DnaJ"/>
    <property type="match status" value="1"/>
</dbReference>
<dbReference type="GO" id="GO:0001671">
    <property type="term" value="F:ATPase activator activity"/>
    <property type="evidence" value="ECO:0007669"/>
    <property type="project" value="InterPro"/>
</dbReference>
<gene>
    <name evidence="11" type="ORF">PIBRA_LOCUS9997</name>
</gene>
<dbReference type="Pfam" id="PF00089">
    <property type="entry name" value="Trypsin"/>
    <property type="match status" value="1"/>
</dbReference>
<accession>A0A9P0TRL3</accession>
<evidence type="ECO:0000259" key="9">
    <source>
        <dbReference type="PROSITE" id="PS50076"/>
    </source>
</evidence>
<evidence type="ECO:0000256" key="2">
    <source>
        <dbReference type="ARBA" id="ARBA00010476"/>
    </source>
</evidence>
<feature type="domain" description="J" evidence="9">
    <location>
        <begin position="1"/>
        <end position="68"/>
    </location>
</feature>
<dbReference type="GO" id="GO:0005576">
    <property type="term" value="C:extracellular region"/>
    <property type="evidence" value="ECO:0007669"/>
    <property type="project" value="UniProtKB-SubCell"/>
</dbReference>
<dbReference type="GO" id="GO:0051087">
    <property type="term" value="F:protein-folding chaperone binding"/>
    <property type="evidence" value="ECO:0007669"/>
    <property type="project" value="InterPro"/>
</dbReference>
<dbReference type="CDD" id="cd00190">
    <property type="entry name" value="Tryp_SPc"/>
    <property type="match status" value="1"/>
</dbReference>
<comment type="caution">
    <text evidence="11">The sequence shown here is derived from an EMBL/GenBank/DDBJ whole genome shotgun (WGS) entry which is preliminary data.</text>
</comment>
<keyword evidence="8" id="KW-0175">Coiled coil</keyword>
<reference evidence="11" key="1">
    <citation type="submission" date="2022-05" db="EMBL/GenBank/DDBJ databases">
        <authorList>
            <person name="Okamura Y."/>
        </authorList>
    </citation>
    <scope>NUCLEOTIDE SEQUENCE</scope>
</reference>
<dbReference type="Pfam" id="PF07743">
    <property type="entry name" value="HSCB_C"/>
    <property type="match status" value="1"/>
</dbReference>
<keyword evidence="3" id="KW-0645">Protease</keyword>
<dbReference type="GO" id="GO:0044571">
    <property type="term" value="P:[2Fe-2S] cluster assembly"/>
    <property type="evidence" value="ECO:0007669"/>
    <property type="project" value="InterPro"/>
</dbReference>
<dbReference type="PROSITE" id="PS50240">
    <property type="entry name" value="TRYPSIN_DOM"/>
    <property type="match status" value="1"/>
</dbReference>
<comment type="similarity">
    <text evidence="2">Belongs to the HscB family.</text>
</comment>
<dbReference type="InterPro" id="IPR009073">
    <property type="entry name" value="HscB_oligo_C"/>
</dbReference>
<dbReference type="PROSITE" id="PS50076">
    <property type="entry name" value="DNAJ_2"/>
    <property type="match status" value="1"/>
</dbReference>
<name>A0A9P0TRL3_PIEBR</name>
<dbReference type="GO" id="GO:0051259">
    <property type="term" value="P:protein complex oligomerization"/>
    <property type="evidence" value="ECO:0007669"/>
    <property type="project" value="InterPro"/>
</dbReference>
<evidence type="ECO:0000256" key="3">
    <source>
        <dbReference type="ARBA" id="ARBA00022670"/>
    </source>
</evidence>
<protein>
    <recommendedName>
        <fullName evidence="13">J domain-containing protein</fullName>
    </recommendedName>
</protein>
<dbReference type="InterPro" id="IPR004640">
    <property type="entry name" value="HscB"/>
</dbReference>
<evidence type="ECO:0000256" key="6">
    <source>
        <dbReference type="ARBA" id="ARBA00023157"/>
    </source>
</evidence>
<evidence type="ECO:0000313" key="11">
    <source>
        <dbReference type="EMBL" id="CAH4033750.1"/>
    </source>
</evidence>
<dbReference type="InterPro" id="IPR043504">
    <property type="entry name" value="Peptidase_S1_PA_chymotrypsin"/>
</dbReference>
<dbReference type="FunFam" id="2.40.10.10:FF:000036">
    <property type="entry name" value="Trypsin beta"/>
    <property type="match status" value="1"/>
</dbReference>
<dbReference type="InterPro" id="IPR036869">
    <property type="entry name" value="J_dom_sf"/>
</dbReference>
<dbReference type="Gene3D" id="1.10.287.110">
    <property type="entry name" value="DnaJ domain"/>
    <property type="match status" value="1"/>
</dbReference>
<dbReference type="PANTHER" id="PTHR24252:SF7">
    <property type="entry name" value="HYALIN"/>
    <property type="match status" value="1"/>
</dbReference>
<keyword evidence="7" id="KW-0143">Chaperone</keyword>